<dbReference type="EMBL" id="BORT01000023">
    <property type="protein sequence ID" value="GIO49613.1"/>
    <property type="molecule type" value="Genomic_DNA"/>
</dbReference>
<protein>
    <submittedName>
        <fullName evidence="1">Uncharacterized protein</fullName>
    </submittedName>
</protein>
<evidence type="ECO:0000313" key="2">
    <source>
        <dbReference type="Proteomes" id="UP000682811"/>
    </source>
</evidence>
<proteinExistence type="predicted"/>
<keyword evidence="2" id="KW-1185">Reference proteome</keyword>
<dbReference type="Proteomes" id="UP000682811">
    <property type="component" value="Unassembled WGS sequence"/>
</dbReference>
<accession>A0A919YHB6</accession>
<name>A0A919YHB6_9BACL</name>
<dbReference type="AlphaFoldDB" id="A0A919YHB6"/>
<reference evidence="1 2" key="1">
    <citation type="submission" date="2021-03" db="EMBL/GenBank/DDBJ databases">
        <title>Antimicrobial resistance genes in bacteria isolated from Japanese honey, and their potential for conferring macrolide and lincosamide resistance in the American foulbrood pathogen Paenibacillus larvae.</title>
        <authorList>
            <person name="Okamoto M."/>
            <person name="Kumagai M."/>
            <person name="Kanamori H."/>
            <person name="Takamatsu D."/>
        </authorList>
    </citation>
    <scope>NUCLEOTIDE SEQUENCE [LARGE SCALE GENOMIC DNA]</scope>
    <source>
        <strain evidence="1 2">J34TS1</strain>
    </source>
</reference>
<organism evidence="1 2">
    <name type="scientific">Paenibacillus azoreducens</name>
    <dbReference type="NCBI Taxonomy" id="116718"/>
    <lineage>
        <taxon>Bacteria</taxon>
        <taxon>Bacillati</taxon>
        <taxon>Bacillota</taxon>
        <taxon>Bacilli</taxon>
        <taxon>Bacillales</taxon>
        <taxon>Paenibacillaceae</taxon>
        <taxon>Paenibacillus</taxon>
    </lineage>
</organism>
<evidence type="ECO:0000313" key="1">
    <source>
        <dbReference type="EMBL" id="GIO49613.1"/>
    </source>
</evidence>
<sequence length="106" mass="12298">MAESSVKEFRDECLSVISKLESLLEIGISNNEIKPYDISALKERVLSIRTDNDIKRFMDGWDFIRLQNLMRLCGKVCCKHVVEPNTIMQIFTCNGCPIFSFEKKYL</sequence>
<comment type="caution">
    <text evidence="1">The sequence shown here is derived from an EMBL/GenBank/DDBJ whole genome shotgun (WGS) entry which is preliminary data.</text>
</comment>
<gene>
    <name evidence="1" type="ORF">J34TS1_43780</name>
</gene>